<gene>
    <name evidence="1" type="ORF">NCTC11661_02350</name>
</gene>
<dbReference type="EMBL" id="UFTJ01000005">
    <property type="protein sequence ID" value="SUV53201.1"/>
    <property type="molecule type" value="Genomic_DNA"/>
</dbReference>
<protein>
    <recommendedName>
        <fullName evidence="3">Immunity protein 53</fullName>
    </recommendedName>
</protein>
<evidence type="ECO:0000313" key="2">
    <source>
        <dbReference type="Proteomes" id="UP000255515"/>
    </source>
</evidence>
<dbReference type="AlphaFoldDB" id="A0A380ZV18"/>
<name>A0A380ZV18_9FLAO</name>
<evidence type="ECO:0008006" key="3">
    <source>
        <dbReference type="Google" id="ProtNLM"/>
    </source>
</evidence>
<organism evidence="1 2">
    <name type="scientific">Bergeyella zoohelcum</name>
    <dbReference type="NCBI Taxonomy" id="1015"/>
    <lineage>
        <taxon>Bacteria</taxon>
        <taxon>Pseudomonadati</taxon>
        <taxon>Bacteroidota</taxon>
        <taxon>Flavobacteriia</taxon>
        <taxon>Flavobacteriales</taxon>
        <taxon>Weeksellaceae</taxon>
        <taxon>Bergeyella</taxon>
    </lineage>
</organism>
<dbReference type="Pfam" id="PF15580">
    <property type="entry name" value="Imm53"/>
    <property type="match status" value="1"/>
</dbReference>
<proteinExistence type="predicted"/>
<dbReference type="RefSeq" id="WP_002665288.1">
    <property type="nucleotide sequence ID" value="NZ_UFTJ01000005.1"/>
</dbReference>
<reference evidence="1 2" key="1">
    <citation type="submission" date="2018-06" db="EMBL/GenBank/DDBJ databases">
        <authorList>
            <consortium name="Pathogen Informatics"/>
            <person name="Doyle S."/>
        </authorList>
    </citation>
    <scope>NUCLEOTIDE SEQUENCE [LARGE SCALE GENOMIC DNA]</scope>
    <source>
        <strain evidence="1 2">NCTC11661</strain>
    </source>
</reference>
<sequence>MEIIKWIENWYVSQCDGDWEHSYGIIIETIDNPGWSITIDLLETSIEKLFIEYSLTELSENNWYGYSVNQGQFKAVGDPTKLFFLLNLFKKIVETNSI</sequence>
<accession>A0A380ZV18</accession>
<evidence type="ECO:0000313" key="1">
    <source>
        <dbReference type="EMBL" id="SUV53201.1"/>
    </source>
</evidence>
<dbReference type="InterPro" id="IPR028228">
    <property type="entry name" value="Imm53"/>
</dbReference>
<dbReference type="Proteomes" id="UP000255515">
    <property type="component" value="Unassembled WGS sequence"/>
</dbReference>